<evidence type="ECO:0000313" key="4">
    <source>
        <dbReference type="EMBL" id="MDO8108517.1"/>
    </source>
</evidence>
<keyword evidence="2" id="KW-0812">Transmembrane</keyword>
<dbReference type="InterPro" id="IPR003869">
    <property type="entry name" value="Polysac_CapD-like"/>
</dbReference>
<dbReference type="CDD" id="cd05237">
    <property type="entry name" value="UDP_invert_4-6DH_SDR_e"/>
    <property type="match status" value="1"/>
</dbReference>
<feature type="transmembrane region" description="Helical" evidence="2">
    <location>
        <begin position="114"/>
        <end position="131"/>
    </location>
</feature>
<keyword evidence="2" id="KW-0472">Membrane</keyword>
<feature type="transmembrane region" description="Helical" evidence="2">
    <location>
        <begin position="82"/>
        <end position="102"/>
    </location>
</feature>
<feature type="transmembrane region" description="Helical" evidence="2">
    <location>
        <begin position="15"/>
        <end position="37"/>
    </location>
</feature>
<sequence>MDIQQLKNSSTVRRWAWAVIDSTIWVCAIYAAMWLRLDLEAEPVLVTSTFIFAIGAVVLHLVAGWTFGPYRKGHQRGSFEETAFVAQAVVITSAVLFGWAVLASSHLVPRSVPLIAGALTMAGVLAARFLFRSWRLLNSGRRATDKKVIVFGAGEAGRGLLRSMARDLGSGFQAVALLDDDPRKQRLRIEGVPVLGTRHGIAQVATDTGATALVVALPQAESSLIRELSDRAAAVGLDVLILPPLREIIGGRPTSRDLRDVNVEDLLGRRPVKLDTTAIAEQIAGRSVLVTGAGGSIGSELCRQIARFRPGKLYMLDRDESGLLATQMSITGEGLLQGDEVVLADIRDPEAMHDVFAATRPDVVFHAAALKHLPLLESFPLEGWKTNVLGTLNVLTAAAEVGVGAFVNVSTDKAADPTCVLGYSKRVAERLTADFAENYPGRYVSVRFGNVLGSRGSVVHTFLAQIQRGGPITITHPDVRRYFMLIPEACQLVLEAGTIGADGEVMVLEMGEQVRIVDVANTLIRMSGRRDIDITFTGLRPGEKVCEDLFSTKEDRRPTANELINSVDVPRIDADEVRTLRLPNHADALAWMHGAGVAADQAGV</sequence>
<keyword evidence="2" id="KW-1133">Transmembrane helix</keyword>
<dbReference type="Proteomes" id="UP001232536">
    <property type="component" value="Unassembled WGS sequence"/>
</dbReference>
<name>A0ABT9DCB5_9CELL</name>
<dbReference type="InterPro" id="IPR036291">
    <property type="entry name" value="NAD(P)-bd_dom_sf"/>
</dbReference>
<protein>
    <submittedName>
        <fullName evidence="4">Nucleoside-diphosphate sugar epimerase/dehydratase</fullName>
    </submittedName>
</protein>
<accession>A0ABT9DCB5</accession>
<dbReference type="RefSeq" id="WP_304602213.1">
    <property type="nucleotide sequence ID" value="NZ_JAUQYP010000002.1"/>
</dbReference>
<dbReference type="EMBL" id="JAUQYP010000002">
    <property type="protein sequence ID" value="MDO8108517.1"/>
    <property type="molecule type" value="Genomic_DNA"/>
</dbReference>
<dbReference type="PANTHER" id="PTHR43318">
    <property type="entry name" value="UDP-N-ACETYLGLUCOSAMINE 4,6-DEHYDRATASE"/>
    <property type="match status" value="1"/>
</dbReference>
<dbReference type="InterPro" id="IPR051203">
    <property type="entry name" value="Polysaccharide_Synthase-Rel"/>
</dbReference>
<feature type="transmembrane region" description="Helical" evidence="2">
    <location>
        <begin position="49"/>
        <end position="70"/>
    </location>
</feature>
<comment type="similarity">
    <text evidence="1">Belongs to the polysaccharide synthase family.</text>
</comment>
<dbReference type="Gene3D" id="3.40.50.720">
    <property type="entry name" value="NAD(P)-binding Rossmann-like Domain"/>
    <property type="match status" value="2"/>
</dbReference>
<dbReference type="PANTHER" id="PTHR43318:SF1">
    <property type="entry name" value="POLYSACCHARIDE BIOSYNTHESIS PROTEIN EPSC-RELATED"/>
    <property type="match status" value="1"/>
</dbReference>
<reference evidence="4 5" key="1">
    <citation type="submission" date="2023-07" db="EMBL/GenBank/DDBJ databases">
        <title>Description of novel actinomycetes strains, isolated from tidal flat sediment.</title>
        <authorList>
            <person name="Lu C."/>
        </authorList>
    </citation>
    <scope>NUCLEOTIDE SEQUENCE [LARGE SCALE GENOMIC DNA]</scope>
    <source>
        <strain evidence="4 5">SYSU T00b441</strain>
    </source>
</reference>
<gene>
    <name evidence="4" type="ORF">Q6348_15070</name>
</gene>
<dbReference type="Pfam" id="PF02719">
    <property type="entry name" value="Polysacc_synt_2"/>
    <property type="match status" value="1"/>
</dbReference>
<dbReference type="SUPFAM" id="SSF51735">
    <property type="entry name" value="NAD(P)-binding Rossmann-fold domains"/>
    <property type="match status" value="2"/>
</dbReference>
<evidence type="ECO:0000256" key="1">
    <source>
        <dbReference type="ARBA" id="ARBA00007430"/>
    </source>
</evidence>
<organism evidence="4 5">
    <name type="scientific">Actinotalea lenta</name>
    <dbReference type="NCBI Taxonomy" id="3064654"/>
    <lineage>
        <taxon>Bacteria</taxon>
        <taxon>Bacillati</taxon>
        <taxon>Actinomycetota</taxon>
        <taxon>Actinomycetes</taxon>
        <taxon>Micrococcales</taxon>
        <taxon>Cellulomonadaceae</taxon>
        <taxon>Actinotalea</taxon>
    </lineage>
</organism>
<feature type="domain" description="Polysaccharide biosynthesis protein CapD-like" evidence="3">
    <location>
        <begin position="288"/>
        <end position="563"/>
    </location>
</feature>
<keyword evidence="5" id="KW-1185">Reference proteome</keyword>
<evidence type="ECO:0000256" key="2">
    <source>
        <dbReference type="SAM" id="Phobius"/>
    </source>
</evidence>
<evidence type="ECO:0000259" key="3">
    <source>
        <dbReference type="Pfam" id="PF02719"/>
    </source>
</evidence>
<dbReference type="Pfam" id="PF13727">
    <property type="entry name" value="CoA_binding_3"/>
    <property type="match status" value="1"/>
</dbReference>
<proteinExistence type="inferred from homology"/>
<comment type="caution">
    <text evidence="4">The sequence shown here is derived from an EMBL/GenBank/DDBJ whole genome shotgun (WGS) entry which is preliminary data.</text>
</comment>
<evidence type="ECO:0000313" key="5">
    <source>
        <dbReference type="Proteomes" id="UP001232536"/>
    </source>
</evidence>